<evidence type="ECO:0000313" key="1">
    <source>
        <dbReference type="EMBL" id="KAG7358243.1"/>
    </source>
</evidence>
<gene>
    <name evidence="1" type="ORF">IV203_014830</name>
</gene>
<dbReference type="EMBL" id="JAGRRH010000014">
    <property type="protein sequence ID" value="KAG7358243.1"/>
    <property type="molecule type" value="Genomic_DNA"/>
</dbReference>
<dbReference type="OrthoDB" id="129241at2759"/>
<dbReference type="Proteomes" id="UP000693970">
    <property type="component" value="Unassembled WGS sequence"/>
</dbReference>
<evidence type="ECO:0000313" key="2">
    <source>
        <dbReference type="Proteomes" id="UP000693970"/>
    </source>
</evidence>
<name>A0A9K3PSY8_9STRA</name>
<organism evidence="1 2">
    <name type="scientific">Nitzschia inconspicua</name>
    <dbReference type="NCBI Taxonomy" id="303405"/>
    <lineage>
        <taxon>Eukaryota</taxon>
        <taxon>Sar</taxon>
        <taxon>Stramenopiles</taxon>
        <taxon>Ochrophyta</taxon>
        <taxon>Bacillariophyta</taxon>
        <taxon>Bacillariophyceae</taxon>
        <taxon>Bacillariophycidae</taxon>
        <taxon>Bacillariales</taxon>
        <taxon>Bacillariaceae</taxon>
        <taxon>Nitzschia</taxon>
    </lineage>
</organism>
<proteinExistence type="predicted"/>
<dbReference type="AlphaFoldDB" id="A0A9K3PSY8"/>
<protein>
    <recommendedName>
        <fullName evidence="3">DUF4371 domain-containing protein</fullName>
    </recommendedName>
</protein>
<accession>A0A9K3PSY8</accession>
<dbReference type="PANTHER" id="PTHR37067:SF3">
    <property type="entry name" value="PX DOMAIN-CONTAINING PROTEIN"/>
    <property type="match status" value="1"/>
</dbReference>
<sequence>MNAKYFSYPWRSDNFSRHLKQQHPVKWDEYTSMPAEEKQKFFVEKESAAVVNMRSFVQPEGSMKARINAKQKLQFTIDADIIETLIFGLLFDDPEEEGEQVNRLHVAKKNAFKTFVRNDEDNTFVIEVKSVLKLNMVANFVAIGVSFRQASKLYQSVKEETGMGVLGSVSDVEVAQHCRTVCAINLQYLKEIFNDIWAFAIAIDAGNNAGTAYLDLRMRCYYKGSLENLHILAIPMREHHTGEYQYDLIVETMNVLAPDWRHQLIGITTDGASTMTGCIQGTCTRLSNECHGNIFRVWCGAHQLDLVVKKAFNQLMNKKVLITLTGVTGHLRRQQNLIQDMKSSCPTFATTRWISMGKVLKWFKANRTRLFQHFSEKKPACTPSMEWWLVVIIIQGLVERIEKTFSAMQWTRTLVCEQRMPKHLVLFNRLKSVGVNLEIKICIAPSVPPQACSHVVPCFLAPATPNVGFLRVVCKTLCNCIDAWNLVILPFSTFTRLFSDINSQTWKPAQLFHRVSNIPRISSTTPLLPLCFSRRVQILSNIIDRIWSMQSNQLPVRAFSNMELADSDMFVVTIPNLGGSDGFSIHAVPCHCFLGIPSKYARPLEETCSISAQHRLDSYPENVVARL</sequence>
<comment type="caution">
    <text evidence="1">The sequence shown here is derived from an EMBL/GenBank/DDBJ whole genome shotgun (WGS) entry which is preliminary data.</text>
</comment>
<keyword evidence="2" id="KW-1185">Reference proteome</keyword>
<dbReference type="PANTHER" id="PTHR37067">
    <property type="entry name" value="PX DOMAIN-CONTAINING PROTEIN"/>
    <property type="match status" value="1"/>
</dbReference>
<reference evidence="1" key="1">
    <citation type="journal article" date="2021" name="Sci. Rep.">
        <title>Diploid genomic architecture of Nitzschia inconspicua, an elite biomass production diatom.</title>
        <authorList>
            <person name="Oliver A."/>
            <person name="Podell S."/>
            <person name="Pinowska A."/>
            <person name="Traller J.C."/>
            <person name="Smith S.R."/>
            <person name="McClure R."/>
            <person name="Beliaev A."/>
            <person name="Bohutskyi P."/>
            <person name="Hill E.A."/>
            <person name="Rabines A."/>
            <person name="Zheng H."/>
            <person name="Allen L.Z."/>
            <person name="Kuo A."/>
            <person name="Grigoriev I.V."/>
            <person name="Allen A.E."/>
            <person name="Hazlebeck D."/>
            <person name="Allen E.E."/>
        </authorList>
    </citation>
    <scope>NUCLEOTIDE SEQUENCE</scope>
    <source>
        <strain evidence="1">Hildebrandi</strain>
    </source>
</reference>
<evidence type="ECO:0008006" key="3">
    <source>
        <dbReference type="Google" id="ProtNLM"/>
    </source>
</evidence>
<reference evidence="1" key="2">
    <citation type="submission" date="2021-04" db="EMBL/GenBank/DDBJ databases">
        <authorList>
            <person name="Podell S."/>
        </authorList>
    </citation>
    <scope>NUCLEOTIDE SEQUENCE</scope>
    <source>
        <strain evidence="1">Hildebrandi</strain>
    </source>
</reference>